<comment type="caution">
    <text evidence="1">The sequence shown here is derived from an EMBL/GenBank/DDBJ whole genome shotgun (WGS) entry which is preliminary data.</text>
</comment>
<keyword evidence="2" id="KW-1185">Reference proteome</keyword>
<reference evidence="1" key="1">
    <citation type="submission" date="2022-07" db="EMBL/GenBank/DDBJ databases">
        <title>Genome Sequence of Physisporinus lineatus.</title>
        <authorList>
            <person name="Buettner E."/>
        </authorList>
    </citation>
    <scope>NUCLEOTIDE SEQUENCE</scope>
    <source>
        <strain evidence="1">VT162</strain>
    </source>
</reference>
<accession>A0AAD5VC92</accession>
<dbReference type="Proteomes" id="UP001212997">
    <property type="component" value="Unassembled WGS sequence"/>
</dbReference>
<dbReference type="EMBL" id="JANAWD010000008">
    <property type="protein sequence ID" value="KAJ3491718.1"/>
    <property type="molecule type" value="Genomic_DNA"/>
</dbReference>
<evidence type="ECO:0000313" key="2">
    <source>
        <dbReference type="Proteomes" id="UP001212997"/>
    </source>
</evidence>
<name>A0AAD5VC92_9APHY</name>
<dbReference type="AlphaFoldDB" id="A0AAD5VC92"/>
<evidence type="ECO:0000313" key="1">
    <source>
        <dbReference type="EMBL" id="KAJ3491718.1"/>
    </source>
</evidence>
<organism evidence="1 2">
    <name type="scientific">Meripilus lineatus</name>
    <dbReference type="NCBI Taxonomy" id="2056292"/>
    <lineage>
        <taxon>Eukaryota</taxon>
        <taxon>Fungi</taxon>
        <taxon>Dikarya</taxon>
        <taxon>Basidiomycota</taxon>
        <taxon>Agaricomycotina</taxon>
        <taxon>Agaricomycetes</taxon>
        <taxon>Polyporales</taxon>
        <taxon>Meripilaceae</taxon>
        <taxon>Meripilus</taxon>
    </lineage>
</organism>
<gene>
    <name evidence="1" type="ORF">NLI96_g522</name>
</gene>
<proteinExistence type="predicted"/>
<sequence>METIELDDLSGLCAQANQTTPVFPLEIQLSIIESLLPGSDELENIIEADTRACFNTPCSETSFFWSWSLVCHAWRPICQRAIFSIVFVNNSTGLDKLCQVLRSPTSAHLVQCVRRISVDYSGSVLKLGEALPRIVSMRFPNLIRIDIKVLEMDDVGFPFPHSLLAQVSQLRSVRILHLYGFHFRHIVELRRLLSAFRGLRTAHLYRITFGQDRQGDFRSLRVAPGATVGLCKLESWVEKGDLALSHLWIAPLPTTSESTTPYSSKAVPNRESRSRLFISAPLARFIEDIVVGVAQSDPNTSQSWTWGFEGDNTCILKCTTSLAGSECFKLELPHPSSAHTQDHSDFSFNFSDLKEIKITLEQPLPLDAKHWWWFSELFIELESRVSELASLRKIELYFVSRKVDKLDIDRLDGSDIITQAEEDIYRKKWVQQVVSSLQHMQRGRENLTLIITIDDISLEELLRSEMVVDRERALSFRWGSITNCQCLRSGENTVLALDIDPLTSSHREQGVIQPMLDISSSIIVDRSSRSVRSDHGLPPLEFELVEEKGPCPNSFVPLAPVIVISHSS</sequence>
<protein>
    <submittedName>
        <fullName evidence="1">Uncharacterized protein</fullName>
    </submittedName>
</protein>